<proteinExistence type="predicted"/>
<reference evidence="2" key="1">
    <citation type="journal article" date="2019" name="Int. J. Syst. Evol. Microbiol.">
        <title>The Global Catalogue of Microorganisms (GCM) 10K type strain sequencing project: providing services to taxonomists for standard genome sequencing and annotation.</title>
        <authorList>
            <consortium name="The Broad Institute Genomics Platform"/>
            <consortium name="The Broad Institute Genome Sequencing Center for Infectious Disease"/>
            <person name="Wu L."/>
            <person name="Ma J."/>
        </authorList>
    </citation>
    <scope>NUCLEOTIDE SEQUENCE [LARGE SCALE GENOMIC DNA]</scope>
    <source>
        <strain evidence="2">NCAIM B.01391</strain>
    </source>
</reference>
<dbReference type="Proteomes" id="UP001596053">
    <property type="component" value="Unassembled WGS sequence"/>
</dbReference>
<protein>
    <submittedName>
        <fullName evidence="1">Uncharacterized protein</fullName>
    </submittedName>
</protein>
<name>A0ABW0IZ42_9HYPH</name>
<accession>A0ABW0IZ42</accession>
<sequence length="72" mass="8110">RRSEGRLTFTRPIIAPAALARRLQSCGPPRVRTALPKSPRLKQLRFRSEVALMLLQNRAKAGIQSVLHIIPE</sequence>
<dbReference type="EMBL" id="JBHSLW010000080">
    <property type="protein sequence ID" value="MFC5423586.1"/>
    <property type="molecule type" value="Genomic_DNA"/>
</dbReference>
<evidence type="ECO:0000313" key="1">
    <source>
        <dbReference type="EMBL" id="MFC5423586.1"/>
    </source>
</evidence>
<keyword evidence="2" id="KW-1185">Reference proteome</keyword>
<dbReference type="RefSeq" id="WP_377801670.1">
    <property type="nucleotide sequence ID" value="NZ_JBHSLW010000080.1"/>
</dbReference>
<feature type="non-terminal residue" evidence="1">
    <location>
        <position position="1"/>
    </location>
</feature>
<comment type="caution">
    <text evidence="1">The sequence shown here is derived from an EMBL/GenBank/DDBJ whole genome shotgun (WGS) entry which is preliminary data.</text>
</comment>
<evidence type="ECO:0000313" key="2">
    <source>
        <dbReference type="Proteomes" id="UP001596053"/>
    </source>
</evidence>
<gene>
    <name evidence="1" type="ORF">ACFPOB_29015</name>
</gene>
<organism evidence="1 2">
    <name type="scientific">Bosea eneae</name>
    <dbReference type="NCBI Taxonomy" id="151454"/>
    <lineage>
        <taxon>Bacteria</taxon>
        <taxon>Pseudomonadati</taxon>
        <taxon>Pseudomonadota</taxon>
        <taxon>Alphaproteobacteria</taxon>
        <taxon>Hyphomicrobiales</taxon>
        <taxon>Boseaceae</taxon>
        <taxon>Bosea</taxon>
    </lineage>
</organism>